<name>A0A1D3TS80_9FIRM</name>
<comment type="similarity">
    <text evidence="1">Belongs to the glycosyl hydrolase 2 family.</text>
</comment>
<evidence type="ECO:0000259" key="6">
    <source>
        <dbReference type="Pfam" id="PF16355"/>
    </source>
</evidence>
<evidence type="ECO:0000256" key="2">
    <source>
        <dbReference type="ARBA" id="ARBA00022801"/>
    </source>
</evidence>
<dbReference type="PRINTS" id="PR00132">
    <property type="entry name" value="GLHYDRLASE2"/>
</dbReference>
<dbReference type="InterPro" id="IPR017853">
    <property type="entry name" value="GH"/>
</dbReference>
<dbReference type="Pfam" id="PF18565">
    <property type="entry name" value="Glyco_hydro2_C5"/>
    <property type="match status" value="1"/>
</dbReference>
<evidence type="ECO:0000313" key="8">
    <source>
        <dbReference type="EMBL" id="SCP96678.1"/>
    </source>
</evidence>
<evidence type="ECO:0000259" key="7">
    <source>
        <dbReference type="Pfam" id="PF18565"/>
    </source>
</evidence>
<dbReference type="Gene3D" id="2.60.40.10">
    <property type="entry name" value="Immunoglobulins"/>
    <property type="match status" value="3"/>
</dbReference>
<keyword evidence="2" id="KW-0378">Hydrolase</keyword>
<dbReference type="STRING" id="1619234.SAMN05421730_1005168"/>
<dbReference type="InterPro" id="IPR013783">
    <property type="entry name" value="Ig-like_fold"/>
</dbReference>
<dbReference type="InterPro" id="IPR008979">
    <property type="entry name" value="Galactose-bd-like_sf"/>
</dbReference>
<sequence>MKKDKIILKEVYDNQVCDTIRKWEKNNMLEKKFNDSWKFWIDKNAFALVWNTPEDAREITLPHDAMIEKEAYAESNNKGNAGYRDGDVYNYVKTIDIPKEYRDKTVSLKFEGVYMNAFVYINGELAGKCPFGYSTFYVPANEFLKYGEENEIRVIVRNGAMTNSRWYSGGGIYRDVYLLVSDLTYIVEEGVQIVTEAASEEYAVVRISTELKNRRHLSEEVMLETTIQDASGSIVNKEIVSAVLFEQEERKICQRIVLDNAKVWSAETPNLYTCVSRLYRGENLLDESRTVFGVRTLQVDAKKGLRVNGTVVKLRGACIHHDSGLLGASTYDDAQYRQVSILKNAGFNAIRMSHHPMAPAMLRACDELGMYVMDETFDMWNRCKSDYDYGLYFQEWWERDVTAMVRKDFSHPSVILYSVGNEIPEIGSNHGAQVCHKICEKIKSLDNTRFILAAINGVFAAGDAVDRIVSDVVSELSKVGQIEGNVNDFMTLMDGHLDDIVVHPEISRRLEKACASTDIAGYNYMTARYEEDGRNYPNRVIVGSETYPPEIARNWALVEKCGHVIGDFTWTGWDYIGEAGVGVPAYNWGEGGFGATFPCQLAYTGDMDITGYRRPASYFREVVFGLRKEPYITVQNPGRYGEHLIKTPWVISDSLSSWTYKGYEGKPVVVEIYSPGEEVELLCNGKSLGKKAAGKDAGFRTCFDVVYEPGTITAVAYEGGEEIARTELKTAGEKRKIALYAEKGRDTELIYIPIEICDEQGTLAADEELKLEISVEGSADLAGFGTGNPKPLYNYNKAVTETFQGRALAIVKKNGIPGDITLKIQSYKGQEEMFVLHDWWNE</sequence>
<dbReference type="GO" id="GO:0005975">
    <property type="term" value="P:carbohydrate metabolic process"/>
    <property type="evidence" value="ECO:0007669"/>
    <property type="project" value="InterPro"/>
</dbReference>
<evidence type="ECO:0000259" key="5">
    <source>
        <dbReference type="Pfam" id="PF02836"/>
    </source>
</evidence>
<dbReference type="Pfam" id="PF16355">
    <property type="entry name" value="DUF4982"/>
    <property type="match status" value="1"/>
</dbReference>
<organism evidence="8 9">
    <name type="scientific">Anaerobium acetethylicum</name>
    <dbReference type="NCBI Taxonomy" id="1619234"/>
    <lineage>
        <taxon>Bacteria</taxon>
        <taxon>Bacillati</taxon>
        <taxon>Bacillota</taxon>
        <taxon>Clostridia</taxon>
        <taxon>Lachnospirales</taxon>
        <taxon>Lachnospiraceae</taxon>
        <taxon>Anaerobium</taxon>
    </lineage>
</organism>
<dbReference type="SUPFAM" id="SSF51445">
    <property type="entry name" value="(Trans)glycosidases"/>
    <property type="match status" value="1"/>
</dbReference>
<accession>A0A1D3TS80</accession>
<dbReference type="SUPFAM" id="SSF49303">
    <property type="entry name" value="beta-Galactosidase/glucuronidase domain"/>
    <property type="match status" value="1"/>
</dbReference>
<evidence type="ECO:0000256" key="3">
    <source>
        <dbReference type="ARBA" id="ARBA00023295"/>
    </source>
</evidence>
<dbReference type="AlphaFoldDB" id="A0A1D3TS80"/>
<dbReference type="InterPro" id="IPR006103">
    <property type="entry name" value="Glyco_hydro_2_cat"/>
</dbReference>
<feature type="domain" description="Glycoside hydrolase family 2 catalytic" evidence="5">
    <location>
        <begin position="303"/>
        <end position="478"/>
    </location>
</feature>
<evidence type="ECO:0000256" key="1">
    <source>
        <dbReference type="ARBA" id="ARBA00007401"/>
    </source>
</evidence>
<dbReference type="EMBL" id="FMKA01000005">
    <property type="protein sequence ID" value="SCP96678.1"/>
    <property type="molecule type" value="Genomic_DNA"/>
</dbReference>
<reference evidence="8 9" key="1">
    <citation type="submission" date="2016-09" db="EMBL/GenBank/DDBJ databases">
        <authorList>
            <person name="Capua I."/>
            <person name="De Benedictis P."/>
            <person name="Joannis T."/>
            <person name="Lombin L.H."/>
            <person name="Cattoli G."/>
        </authorList>
    </citation>
    <scope>NUCLEOTIDE SEQUENCE [LARGE SCALE GENOMIC DNA]</scope>
    <source>
        <strain evidence="8 9">GluBS11</strain>
    </source>
</reference>
<feature type="domain" description="Glycoside hydrolase family 2" evidence="7">
    <location>
        <begin position="746"/>
        <end position="828"/>
    </location>
</feature>
<dbReference type="InterPro" id="IPR036156">
    <property type="entry name" value="Beta-gal/glucu_dom_sf"/>
</dbReference>
<keyword evidence="9" id="KW-1185">Reference proteome</keyword>
<gene>
    <name evidence="8" type="ORF">SAMN05421730_1005168</name>
</gene>
<keyword evidence="3" id="KW-0326">Glycosidase</keyword>
<dbReference type="GO" id="GO:0004553">
    <property type="term" value="F:hydrolase activity, hydrolyzing O-glycosyl compounds"/>
    <property type="evidence" value="ECO:0007669"/>
    <property type="project" value="InterPro"/>
</dbReference>
<dbReference type="InterPro" id="IPR032311">
    <property type="entry name" value="DUF4982"/>
</dbReference>
<evidence type="ECO:0000313" key="9">
    <source>
        <dbReference type="Proteomes" id="UP000199315"/>
    </source>
</evidence>
<dbReference type="Pfam" id="PF02836">
    <property type="entry name" value="Glyco_hydro_2_C"/>
    <property type="match status" value="1"/>
</dbReference>
<feature type="domain" description="Glycoside hydrolase family 2 immunoglobulin-like beta-sandwich" evidence="4">
    <location>
        <begin position="189"/>
        <end position="295"/>
    </location>
</feature>
<dbReference type="Gene3D" id="3.20.20.80">
    <property type="entry name" value="Glycosidases"/>
    <property type="match status" value="1"/>
</dbReference>
<dbReference type="PANTHER" id="PTHR42732">
    <property type="entry name" value="BETA-GALACTOSIDASE"/>
    <property type="match status" value="1"/>
</dbReference>
<feature type="domain" description="DUF4982" evidence="6">
    <location>
        <begin position="665"/>
        <end position="724"/>
    </location>
</feature>
<dbReference type="InterPro" id="IPR006102">
    <property type="entry name" value="Ig-like_GH2"/>
</dbReference>
<dbReference type="PANTHER" id="PTHR42732:SF1">
    <property type="entry name" value="BETA-MANNOSIDASE"/>
    <property type="match status" value="1"/>
</dbReference>
<dbReference type="InterPro" id="IPR040605">
    <property type="entry name" value="Glyco_hydro2_dom5"/>
</dbReference>
<evidence type="ECO:0000259" key="4">
    <source>
        <dbReference type="Pfam" id="PF00703"/>
    </source>
</evidence>
<dbReference type="SUPFAM" id="SSF49785">
    <property type="entry name" value="Galactose-binding domain-like"/>
    <property type="match status" value="1"/>
</dbReference>
<protein>
    <submittedName>
        <fullName evidence="8">Beta-galactosidase</fullName>
    </submittedName>
</protein>
<dbReference type="Pfam" id="PF00703">
    <property type="entry name" value="Glyco_hydro_2"/>
    <property type="match status" value="1"/>
</dbReference>
<dbReference type="Proteomes" id="UP000199315">
    <property type="component" value="Unassembled WGS sequence"/>
</dbReference>
<dbReference type="InterPro" id="IPR006101">
    <property type="entry name" value="Glyco_hydro_2"/>
</dbReference>
<proteinExistence type="inferred from homology"/>
<dbReference type="Gene3D" id="2.60.120.260">
    <property type="entry name" value="Galactose-binding domain-like"/>
    <property type="match status" value="1"/>
</dbReference>
<dbReference type="InterPro" id="IPR051913">
    <property type="entry name" value="GH2_Domain-Containing"/>
</dbReference>